<dbReference type="Gene3D" id="1.20.1730.10">
    <property type="entry name" value="Sodium/glucose cotransporter"/>
    <property type="match status" value="1"/>
</dbReference>
<evidence type="ECO:0000256" key="30">
    <source>
        <dbReference type="ARBA" id="ARBA00023134"/>
    </source>
</evidence>
<comment type="similarity">
    <text evidence="6">Belongs to the protein kinase superfamily. TKL Ser/Thr protein kinase family. ROCO subfamily.</text>
</comment>
<dbReference type="Pfam" id="PF07714">
    <property type="entry name" value="PK_Tyr_Ser-Thr"/>
    <property type="match status" value="1"/>
</dbReference>
<feature type="transmembrane region" description="Helical" evidence="50">
    <location>
        <begin position="1280"/>
        <end position="1298"/>
    </location>
</feature>
<dbReference type="SUPFAM" id="SSF56112">
    <property type="entry name" value="Protein kinase-like (PK-like)"/>
    <property type="match status" value="1"/>
</dbReference>
<dbReference type="SMART" id="SM00060">
    <property type="entry name" value="FN3"/>
    <property type="match status" value="2"/>
</dbReference>
<feature type="transmembrane region" description="Helical" evidence="50">
    <location>
        <begin position="1468"/>
        <end position="1489"/>
    </location>
</feature>
<feature type="transmembrane region" description="Helical" evidence="50">
    <location>
        <begin position="1254"/>
        <end position="1273"/>
    </location>
</feature>
<evidence type="ECO:0000256" key="7">
    <source>
        <dbReference type="ARBA" id="ARBA00010290"/>
    </source>
</evidence>
<keyword evidence="32" id="KW-0829">Tyrosine-protein kinase</keyword>
<feature type="transmembrane region" description="Helical" evidence="50">
    <location>
        <begin position="1329"/>
        <end position="1348"/>
    </location>
</feature>
<dbReference type="FunFam" id="2.10.50.10:FF:000001">
    <property type="entry name" value="Ephrin type-A receptor 5"/>
    <property type="match status" value="1"/>
</dbReference>
<dbReference type="Pfam" id="PF14575">
    <property type="entry name" value="EphA2_TM"/>
    <property type="match status" value="1"/>
</dbReference>
<keyword evidence="38" id="KW-0449">Lipoprotein</keyword>
<dbReference type="Gene3D" id="3.30.200.20">
    <property type="entry name" value="Phosphorylase Kinase, domain 1"/>
    <property type="match status" value="1"/>
</dbReference>
<gene>
    <name evidence="55" type="ORF">Baya_1375</name>
</gene>
<evidence type="ECO:0000313" key="56">
    <source>
        <dbReference type="Proteomes" id="UP000319801"/>
    </source>
</evidence>
<evidence type="ECO:0000256" key="24">
    <source>
        <dbReference type="ARBA" id="ARBA00022847"/>
    </source>
</evidence>
<dbReference type="SUPFAM" id="SSF52540">
    <property type="entry name" value="P-loop containing nucleoside triphosphate hydrolases"/>
    <property type="match status" value="1"/>
</dbReference>
<dbReference type="GO" id="GO:0005525">
    <property type="term" value="F:GTP binding"/>
    <property type="evidence" value="ECO:0007669"/>
    <property type="project" value="UniProtKB-KW"/>
</dbReference>
<evidence type="ECO:0000256" key="40">
    <source>
        <dbReference type="ARBA" id="ARBA00051243"/>
    </source>
</evidence>
<evidence type="ECO:0000256" key="34">
    <source>
        <dbReference type="ARBA" id="ARBA00023180"/>
    </source>
</evidence>
<evidence type="ECO:0000256" key="35">
    <source>
        <dbReference type="ARBA" id="ARBA00023201"/>
    </source>
</evidence>
<dbReference type="InterPro" id="IPR001660">
    <property type="entry name" value="SAM"/>
</dbReference>
<comment type="catalytic activity">
    <reaction evidence="40">
        <text>L-tyrosyl-[protein] + ATP = O-phospho-L-tyrosyl-[protein] + ADP + H(+)</text>
        <dbReference type="Rhea" id="RHEA:10596"/>
        <dbReference type="Rhea" id="RHEA-COMP:10136"/>
        <dbReference type="Rhea" id="RHEA-COMP:20101"/>
        <dbReference type="ChEBI" id="CHEBI:15378"/>
        <dbReference type="ChEBI" id="CHEBI:30616"/>
        <dbReference type="ChEBI" id="CHEBI:46858"/>
        <dbReference type="ChEBI" id="CHEBI:61978"/>
        <dbReference type="ChEBI" id="CHEBI:456216"/>
        <dbReference type="EC" id="2.7.10.1"/>
    </reaction>
</comment>
<keyword evidence="29" id="KW-0406">Ion transport</keyword>
<dbReference type="SUPFAM" id="SSF49265">
    <property type="entry name" value="Fibronectin type III"/>
    <property type="match status" value="1"/>
</dbReference>
<dbReference type="PRINTS" id="PR00109">
    <property type="entry name" value="TYRKINASE"/>
</dbReference>
<organism evidence="55 56">
    <name type="scientific">Bagarius yarrelli</name>
    <name type="common">Goonch</name>
    <name type="synonym">Bagrus yarrelli</name>
    <dbReference type="NCBI Taxonomy" id="175774"/>
    <lineage>
        <taxon>Eukaryota</taxon>
        <taxon>Metazoa</taxon>
        <taxon>Chordata</taxon>
        <taxon>Craniata</taxon>
        <taxon>Vertebrata</taxon>
        <taxon>Euteleostomi</taxon>
        <taxon>Actinopterygii</taxon>
        <taxon>Neopterygii</taxon>
        <taxon>Teleostei</taxon>
        <taxon>Ostariophysi</taxon>
        <taxon>Siluriformes</taxon>
        <taxon>Sisoridae</taxon>
        <taxon>Sisorinae</taxon>
        <taxon>Bagarius</taxon>
    </lineage>
</organism>
<dbReference type="InterPro" id="IPR001090">
    <property type="entry name" value="Ephrin_rcpt_lig-bd_dom"/>
</dbReference>
<dbReference type="GO" id="GO:0042734">
    <property type="term" value="C:presynaptic membrane"/>
    <property type="evidence" value="ECO:0007669"/>
    <property type="project" value="UniProtKB-SubCell"/>
</dbReference>
<keyword evidence="11" id="KW-0217">Developmental protein</keyword>
<keyword evidence="21" id="KW-0418">Kinase</keyword>
<dbReference type="SMART" id="SM00615">
    <property type="entry name" value="EPH_lbd"/>
    <property type="match status" value="1"/>
</dbReference>
<keyword evidence="12" id="KW-1003">Cell membrane</keyword>
<keyword evidence="36" id="KW-0206">Cytoskeleton</keyword>
<keyword evidence="48" id="KW-0460">Magnesium</keyword>
<keyword evidence="37" id="KW-0966">Cell projection</keyword>
<dbReference type="Pfam" id="PF00025">
    <property type="entry name" value="Arf"/>
    <property type="match status" value="1"/>
</dbReference>
<evidence type="ECO:0000256" key="1">
    <source>
        <dbReference type="ARBA" id="ARBA00004120"/>
    </source>
</evidence>
<dbReference type="SMART" id="SM00177">
    <property type="entry name" value="ARF"/>
    <property type="match status" value="1"/>
</dbReference>
<dbReference type="Pfam" id="PF25599">
    <property type="entry name" value="Ephrin_CRD"/>
    <property type="match status" value="1"/>
</dbReference>
<dbReference type="InterPro" id="IPR020635">
    <property type="entry name" value="Tyr_kinase_cat_dom"/>
</dbReference>
<dbReference type="Gene3D" id="1.10.510.10">
    <property type="entry name" value="Transferase(Phosphotransferase) domain 1"/>
    <property type="match status" value="1"/>
</dbReference>
<dbReference type="PROSITE" id="PS51417">
    <property type="entry name" value="ARF"/>
    <property type="match status" value="1"/>
</dbReference>
<keyword evidence="16 50" id="KW-0812">Transmembrane</keyword>
<evidence type="ECO:0000256" key="39">
    <source>
        <dbReference type="ARBA" id="ARBA00034107"/>
    </source>
</evidence>
<evidence type="ECO:0000256" key="37">
    <source>
        <dbReference type="ARBA" id="ARBA00023273"/>
    </source>
</evidence>
<dbReference type="SUPFAM" id="SSF49785">
    <property type="entry name" value="Galactose-binding domain-like"/>
    <property type="match status" value="1"/>
</dbReference>
<evidence type="ECO:0000256" key="27">
    <source>
        <dbReference type="ARBA" id="ARBA00022989"/>
    </source>
</evidence>
<feature type="binding site" evidence="49">
    <location>
        <position position="629"/>
    </location>
    <ligand>
        <name>ATP</name>
        <dbReference type="ChEBI" id="CHEBI:30616"/>
    </ligand>
</feature>
<dbReference type="FunFam" id="3.40.50.300:FF:000457">
    <property type="entry name" value="ADP-ribosylation factor-like protein 6"/>
    <property type="match status" value="1"/>
</dbReference>
<evidence type="ECO:0000256" key="2">
    <source>
        <dbReference type="ARBA" id="ARBA00004251"/>
    </source>
</evidence>
<keyword evidence="15" id="KW-0808">Transferase</keyword>
<comment type="function">
    <text evidence="42">High-affinity Na(+)-coupled choline transmembrane symporter. Functions as an electrogenic, voltage-dependent transporter with variable charge/choline stoichiometry. Choline uptake and choline-induced current is also Cl(-)-dependent where Cl(-) is likely a regulatory ion rather than cotransported ion. Plays a critical role in acetylcholine (ACh) synthesis by taking up the substrate choline from the synaptic cleft into the presynaptic nerve terminals after neurotransmitter release. SLC5A7/CHT1-mediated choline high-affinity transport in cholinergic neurons is the rate-limiting step for production of ACh, thereby facilitating communication by subsequent action potentials. Localized predominantly in presynaptic terminal intracellular organelles, and translocated to the plasma membrane in active form in response to neuronal activity.</text>
</comment>
<dbReference type="Proteomes" id="UP000319801">
    <property type="component" value="Unassembled WGS sequence"/>
</dbReference>
<evidence type="ECO:0000256" key="25">
    <source>
        <dbReference type="ARBA" id="ARBA00022902"/>
    </source>
</evidence>
<dbReference type="GO" id="GO:0015293">
    <property type="term" value="F:symporter activity"/>
    <property type="evidence" value="ECO:0007669"/>
    <property type="project" value="UniProtKB-KW"/>
</dbReference>
<dbReference type="InterPro" id="IPR009030">
    <property type="entry name" value="Growth_fac_rcpt_cys_sf"/>
</dbReference>
<feature type="transmembrane region" description="Helical" evidence="50">
    <location>
        <begin position="1099"/>
        <end position="1121"/>
    </location>
</feature>
<dbReference type="InterPro" id="IPR011009">
    <property type="entry name" value="Kinase-like_dom_sf"/>
</dbReference>
<comment type="similarity">
    <text evidence="5">Belongs to the sodium:solute symporter (SSF) (TC 2.A.21) family.</text>
</comment>
<evidence type="ECO:0000256" key="14">
    <source>
        <dbReference type="ARBA" id="ARBA00022553"/>
    </source>
</evidence>
<dbReference type="EC" id="2.7.10.1" evidence="8"/>
<evidence type="ECO:0000256" key="23">
    <source>
        <dbReference type="ARBA" id="ARBA00022840"/>
    </source>
</evidence>
<dbReference type="PROSITE" id="PS51550">
    <property type="entry name" value="EPH_LBD"/>
    <property type="match status" value="1"/>
</dbReference>
<dbReference type="PROSITE" id="PS00107">
    <property type="entry name" value="PROTEIN_KINASE_ATP"/>
    <property type="match status" value="1"/>
</dbReference>
<evidence type="ECO:0000256" key="26">
    <source>
        <dbReference type="ARBA" id="ARBA00022979"/>
    </source>
</evidence>
<feature type="domain" description="Eph LBD" evidence="54">
    <location>
        <begin position="8"/>
        <end position="185"/>
    </location>
</feature>
<keyword evidence="28" id="KW-0915">Sodium</keyword>
<evidence type="ECO:0000256" key="31">
    <source>
        <dbReference type="ARBA" id="ARBA00023136"/>
    </source>
</evidence>
<evidence type="ECO:0000256" key="20">
    <source>
        <dbReference type="ARBA" id="ARBA00022741"/>
    </source>
</evidence>
<evidence type="ECO:0000259" key="52">
    <source>
        <dbReference type="PROSITE" id="PS50105"/>
    </source>
</evidence>
<evidence type="ECO:0000256" key="8">
    <source>
        <dbReference type="ARBA" id="ARBA00011902"/>
    </source>
</evidence>
<evidence type="ECO:0000259" key="54">
    <source>
        <dbReference type="PROSITE" id="PS51550"/>
    </source>
</evidence>
<dbReference type="PANTHER" id="PTHR46877:SF10">
    <property type="entry name" value="EPHRIN TYPE-A RECEPTOR 6"/>
    <property type="match status" value="1"/>
</dbReference>
<dbReference type="Gene3D" id="2.10.50.10">
    <property type="entry name" value="Tumor Necrosis Factor Receptor, subunit A, domain 2"/>
    <property type="match status" value="1"/>
</dbReference>
<evidence type="ECO:0000256" key="10">
    <source>
        <dbReference type="ARBA" id="ARBA00022448"/>
    </source>
</evidence>
<evidence type="ECO:0000256" key="43">
    <source>
        <dbReference type="ARBA" id="ARBA00065855"/>
    </source>
</evidence>
<keyword evidence="19" id="KW-0677">Repeat</keyword>
<comment type="subcellular location">
    <subcellularLocation>
        <location evidence="2">Cell membrane</location>
        <topology evidence="2">Single-pass type I membrane protein</topology>
    </subcellularLocation>
    <subcellularLocation>
        <location evidence="4">Cell projection</location>
        <location evidence="4">Cilium membrane</location>
        <topology evidence="4">Peripheral membrane protein</topology>
        <orientation evidence="4">Cytoplasmic side</orientation>
    </subcellularLocation>
    <subcellularLocation>
        <location evidence="3">Cytoplasm</location>
        <location evidence="3">Cytoskeleton</location>
        <location evidence="3">Cilium axoneme</location>
    </subcellularLocation>
    <subcellularLocation>
        <location evidence="1">Cytoplasm</location>
        <location evidence="1">Cytoskeleton</location>
        <location evidence="1">Cilium basal body</location>
    </subcellularLocation>
    <subcellularLocation>
        <location evidence="39">Presynaptic cell membrane</location>
        <topology evidence="39">Multi-pass membrane protein</topology>
    </subcellularLocation>
</comment>
<keyword evidence="31 50" id="KW-0472">Membrane</keyword>
<evidence type="ECO:0000256" key="47">
    <source>
        <dbReference type="PIRSR" id="PIRSR606689-1"/>
    </source>
</evidence>
<dbReference type="CDD" id="cd04157">
    <property type="entry name" value="Arl6"/>
    <property type="match status" value="1"/>
</dbReference>
<dbReference type="PROSITE" id="PS50011">
    <property type="entry name" value="PROTEIN_KINASE_DOM"/>
    <property type="match status" value="1"/>
</dbReference>
<keyword evidence="35" id="KW-0739">Sodium transport</keyword>
<feature type="transmembrane region" description="Helical" evidence="50">
    <location>
        <begin position="1422"/>
        <end position="1447"/>
    </location>
</feature>
<evidence type="ECO:0000256" key="15">
    <source>
        <dbReference type="ARBA" id="ARBA00022679"/>
    </source>
</evidence>
<evidence type="ECO:0000256" key="17">
    <source>
        <dbReference type="ARBA" id="ARBA00022707"/>
    </source>
</evidence>
<dbReference type="InterPro" id="IPR001734">
    <property type="entry name" value="Na/solute_symporter"/>
</dbReference>
<dbReference type="GO" id="GO:0003924">
    <property type="term" value="F:GTPase activity"/>
    <property type="evidence" value="ECO:0007669"/>
    <property type="project" value="InterPro"/>
</dbReference>
<evidence type="ECO:0000259" key="53">
    <source>
        <dbReference type="PROSITE" id="PS50853"/>
    </source>
</evidence>
<evidence type="ECO:0000256" key="13">
    <source>
        <dbReference type="ARBA" id="ARBA00022490"/>
    </source>
</evidence>
<dbReference type="InterPro" id="IPR005225">
    <property type="entry name" value="Small_GTP-bd"/>
</dbReference>
<dbReference type="GO" id="GO:0030425">
    <property type="term" value="C:dendrite"/>
    <property type="evidence" value="ECO:0007669"/>
    <property type="project" value="TreeGrafter"/>
</dbReference>
<comment type="caution">
    <text evidence="55">The sequence shown here is derived from an EMBL/GenBank/DDBJ whole genome shotgun (WGS) entry which is preliminary data.</text>
</comment>
<keyword evidence="17" id="KW-0519">Myristate</keyword>
<protein>
    <recommendedName>
        <fullName evidence="9">ADP-ribosylation factor-like protein 6</fullName>
        <ecNumber evidence="8">2.7.10.1</ecNumber>
    </recommendedName>
    <alternativeName>
        <fullName evidence="46">Hemicholinium-3-sensitive choline transporter</fullName>
    </alternativeName>
    <alternativeName>
        <fullName evidence="44">High affinity choline transporter 1</fullName>
    </alternativeName>
    <alternativeName>
        <fullName evidence="45">Solute carrier family 5 member 7</fullName>
    </alternativeName>
</protein>
<dbReference type="PROSITE" id="PS00791">
    <property type="entry name" value="RECEPTOR_TYR_KIN_V_2"/>
    <property type="match status" value="1"/>
</dbReference>
<keyword evidence="22" id="KW-0970">Cilium biogenesis/degradation</keyword>
<keyword evidence="56" id="KW-1185">Reference proteome</keyword>
<keyword evidence="33 55" id="KW-0675">Receptor</keyword>
<comment type="catalytic activity">
    <reaction evidence="41">
        <text>choline(out) + n Na(+)(out) = choline(in) + n Na(+)(in)</text>
        <dbReference type="Rhea" id="RHEA:76443"/>
        <dbReference type="ChEBI" id="CHEBI:15354"/>
        <dbReference type="ChEBI" id="CHEBI:29101"/>
    </reaction>
</comment>
<feature type="domain" description="Fibronectin type-III" evidence="53">
    <location>
        <begin position="304"/>
        <end position="414"/>
    </location>
</feature>
<evidence type="ECO:0000256" key="6">
    <source>
        <dbReference type="ARBA" id="ARBA00008171"/>
    </source>
</evidence>
<feature type="domain" description="Fibronectin type-III" evidence="53">
    <location>
        <begin position="415"/>
        <end position="510"/>
    </location>
</feature>
<dbReference type="FunFam" id="1.10.510.10:FF:000130">
    <property type="entry name" value="Ephrin type-A receptor 7"/>
    <property type="match status" value="1"/>
</dbReference>
<evidence type="ECO:0000256" key="3">
    <source>
        <dbReference type="ARBA" id="ARBA00004430"/>
    </source>
</evidence>
<evidence type="ECO:0000256" key="21">
    <source>
        <dbReference type="ARBA" id="ARBA00022777"/>
    </source>
</evidence>
<proteinExistence type="inferred from homology"/>
<dbReference type="GO" id="GO:0046872">
    <property type="term" value="F:metal ion binding"/>
    <property type="evidence" value="ECO:0007669"/>
    <property type="project" value="UniProtKB-KW"/>
</dbReference>
<dbReference type="InterPro" id="IPR008266">
    <property type="entry name" value="Tyr_kinase_AS"/>
</dbReference>
<dbReference type="EMBL" id="VCAZ01000004">
    <property type="protein sequence ID" value="TSK17995.1"/>
    <property type="molecule type" value="Genomic_DNA"/>
</dbReference>
<dbReference type="GO" id="GO:0005005">
    <property type="term" value="F:transmembrane-ephrin receptor activity"/>
    <property type="evidence" value="ECO:0007669"/>
    <property type="project" value="TreeGrafter"/>
</dbReference>
<dbReference type="InterPro" id="IPR001426">
    <property type="entry name" value="Tyr_kinase_rcpt_V_CS"/>
</dbReference>
<evidence type="ECO:0000256" key="32">
    <source>
        <dbReference type="ARBA" id="ARBA00023137"/>
    </source>
</evidence>
<comment type="similarity">
    <text evidence="7">Belongs to the small GTPase superfamily. Arf family.</text>
</comment>
<keyword evidence="26" id="KW-0530">Neurotransmitter biosynthesis</keyword>
<dbReference type="PROSITE" id="PS00790">
    <property type="entry name" value="RECEPTOR_TYR_KIN_V_1"/>
    <property type="match status" value="1"/>
</dbReference>
<feature type="binding site" evidence="47">
    <location>
        <position position="974"/>
    </location>
    <ligand>
        <name>GTP</name>
        <dbReference type="ChEBI" id="CHEBI:37565"/>
    </ligand>
</feature>
<dbReference type="Gene3D" id="2.60.40.1770">
    <property type="entry name" value="ephrin a2 ectodomain"/>
    <property type="match status" value="1"/>
</dbReference>
<dbReference type="FunFam" id="2.60.40.10:FF:000059">
    <property type="entry name" value="Ephrin type-A receptor 6"/>
    <property type="match status" value="1"/>
</dbReference>
<feature type="binding site" evidence="47">
    <location>
        <begin position="926"/>
        <end position="933"/>
    </location>
    <ligand>
        <name>GTP</name>
        <dbReference type="ChEBI" id="CHEBI:37565"/>
    </ligand>
</feature>
<evidence type="ECO:0000256" key="16">
    <source>
        <dbReference type="ARBA" id="ARBA00022692"/>
    </source>
</evidence>
<name>A0A556TKX9_BAGYA</name>
<dbReference type="SMART" id="SM00178">
    <property type="entry name" value="SAR"/>
    <property type="match status" value="1"/>
</dbReference>
<keyword evidence="24" id="KW-0769">Symport</keyword>
<dbReference type="GO" id="GO:0005524">
    <property type="term" value="F:ATP binding"/>
    <property type="evidence" value="ECO:0007669"/>
    <property type="project" value="UniProtKB-UniRule"/>
</dbReference>
<dbReference type="InterPro" id="IPR008979">
    <property type="entry name" value="Galactose-bd-like_sf"/>
</dbReference>
<dbReference type="Gene3D" id="2.60.40.10">
    <property type="entry name" value="Immunoglobulins"/>
    <property type="match status" value="2"/>
</dbReference>
<evidence type="ECO:0000256" key="18">
    <source>
        <dbReference type="ARBA" id="ARBA00022729"/>
    </source>
</evidence>
<evidence type="ECO:0000256" key="5">
    <source>
        <dbReference type="ARBA" id="ARBA00006434"/>
    </source>
</evidence>
<dbReference type="InterPro" id="IPR003961">
    <property type="entry name" value="FN3_dom"/>
</dbReference>
<dbReference type="PANTHER" id="PTHR46877">
    <property type="entry name" value="EPH RECEPTOR A5"/>
    <property type="match status" value="1"/>
</dbReference>
<keyword evidence="34" id="KW-0325">Glycoprotein</keyword>
<dbReference type="Pfam" id="PF00041">
    <property type="entry name" value="fn3"/>
    <property type="match status" value="2"/>
</dbReference>
<dbReference type="CDD" id="cd00063">
    <property type="entry name" value="FN3"/>
    <property type="match status" value="2"/>
</dbReference>
<dbReference type="PROSITE" id="PS50105">
    <property type="entry name" value="SAM_DOMAIN"/>
    <property type="match status" value="1"/>
</dbReference>
<dbReference type="FunFam" id="2.60.40.1770:FF:000001">
    <property type="entry name" value="Ephrin type-A receptor 5"/>
    <property type="match status" value="1"/>
</dbReference>
<evidence type="ECO:0000256" key="19">
    <source>
        <dbReference type="ARBA" id="ARBA00022737"/>
    </source>
</evidence>
<evidence type="ECO:0000313" key="55">
    <source>
        <dbReference type="EMBL" id="TSK17995.1"/>
    </source>
</evidence>
<evidence type="ECO:0000256" key="36">
    <source>
        <dbReference type="ARBA" id="ARBA00023212"/>
    </source>
</evidence>
<keyword evidence="30 47" id="KW-0342">GTP-binding</keyword>
<dbReference type="InterPro" id="IPR013761">
    <property type="entry name" value="SAM/pointed_sf"/>
</dbReference>
<dbReference type="InterPro" id="IPR006689">
    <property type="entry name" value="Small_GTPase_ARF/SAR"/>
</dbReference>
<keyword evidence="14" id="KW-0597">Phosphoprotein</keyword>
<keyword evidence="48" id="KW-0479">Metal-binding</keyword>
<dbReference type="Gene3D" id="2.60.120.260">
    <property type="entry name" value="Galactose-binding domain-like"/>
    <property type="match status" value="1"/>
</dbReference>
<feature type="transmembrane region" description="Helical" evidence="50">
    <location>
        <begin position="1220"/>
        <end position="1248"/>
    </location>
</feature>
<dbReference type="GO" id="GO:0005930">
    <property type="term" value="C:axoneme"/>
    <property type="evidence" value="ECO:0007669"/>
    <property type="project" value="UniProtKB-SubCell"/>
</dbReference>
<dbReference type="InterPro" id="IPR027936">
    <property type="entry name" value="Eph_TM"/>
</dbReference>
<feature type="transmembrane region" description="Helical" evidence="50">
    <location>
        <begin position="1495"/>
        <end position="1518"/>
    </location>
</feature>
<dbReference type="Pfam" id="PF00474">
    <property type="entry name" value="SSF"/>
    <property type="match status" value="1"/>
</dbReference>
<feature type="transmembrane region" description="Helical" evidence="50">
    <location>
        <begin position="1174"/>
        <end position="1194"/>
    </location>
</feature>
<dbReference type="SMART" id="SM01411">
    <property type="entry name" value="Ephrin_rec_like"/>
    <property type="match status" value="1"/>
</dbReference>
<keyword evidence="10" id="KW-0813">Transport</keyword>
<dbReference type="InterPro" id="IPR050449">
    <property type="entry name" value="Ephrin_rcpt_TKs"/>
</dbReference>
<evidence type="ECO:0000256" key="33">
    <source>
        <dbReference type="ARBA" id="ARBA00023170"/>
    </source>
</evidence>
<dbReference type="PRINTS" id="PR00328">
    <property type="entry name" value="SAR1GTPBP"/>
</dbReference>
<dbReference type="InterPro" id="IPR027417">
    <property type="entry name" value="P-loop_NTPase"/>
</dbReference>
<feature type="binding site" evidence="48">
    <location>
        <position position="933"/>
    </location>
    <ligand>
        <name>Mg(2+)</name>
        <dbReference type="ChEBI" id="CHEBI:18420"/>
    </ligand>
</feature>
<dbReference type="GO" id="GO:0006814">
    <property type="term" value="P:sodium ion transport"/>
    <property type="evidence" value="ECO:0007669"/>
    <property type="project" value="UniProtKB-KW"/>
</dbReference>
<dbReference type="PROSITE" id="PS00109">
    <property type="entry name" value="PROTEIN_KINASE_TYR"/>
    <property type="match status" value="1"/>
</dbReference>
<dbReference type="GO" id="GO:0015220">
    <property type="term" value="F:choline transmembrane transporter activity"/>
    <property type="evidence" value="ECO:0007669"/>
    <property type="project" value="UniProtKB-ARBA"/>
</dbReference>
<evidence type="ECO:0000256" key="22">
    <source>
        <dbReference type="ARBA" id="ARBA00022794"/>
    </source>
</evidence>
<dbReference type="GO" id="GO:0060170">
    <property type="term" value="C:ciliary membrane"/>
    <property type="evidence" value="ECO:0007669"/>
    <property type="project" value="UniProtKB-SubCell"/>
</dbReference>
<dbReference type="GO" id="GO:0007411">
    <property type="term" value="P:axon guidance"/>
    <property type="evidence" value="ECO:0007669"/>
    <property type="project" value="TreeGrafter"/>
</dbReference>
<feature type="domain" description="Protein kinase" evidence="51">
    <location>
        <begin position="597"/>
        <end position="834"/>
    </location>
</feature>
<keyword evidence="25" id="KW-0524">Neurogenesis</keyword>
<keyword evidence="13" id="KW-0963">Cytoplasm</keyword>
<dbReference type="PROSITE" id="PS50283">
    <property type="entry name" value="NA_SOLUT_SYMP_3"/>
    <property type="match status" value="1"/>
</dbReference>
<dbReference type="GO" id="GO:0008292">
    <property type="term" value="P:acetylcholine biosynthetic process"/>
    <property type="evidence" value="ECO:0007669"/>
    <property type="project" value="UniProtKB-ARBA"/>
</dbReference>
<evidence type="ECO:0000256" key="4">
    <source>
        <dbReference type="ARBA" id="ARBA00004522"/>
    </source>
</evidence>
<evidence type="ECO:0000256" key="9">
    <source>
        <dbReference type="ARBA" id="ARBA00019766"/>
    </source>
</evidence>
<evidence type="ECO:0000259" key="51">
    <source>
        <dbReference type="PROSITE" id="PS50011"/>
    </source>
</evidence>
<dbReference type="InterPro" id="IPR038377">
    <property type="entry name" value="Na/Glc_symporter_sf"/>
</dbReference>
<dbReference type="NCBIfam" id="TIGR00231">
    <property type="entry name" value="small_GTP"/>
    <property type="match status" value="1"/>
</dbReference>
<dbReference type="SUPFAM" id="SSF47769">
    <property type="entry name" value="SAM/Pointed domain"/>
    <property type="match status" value="1"/>
</dbReference>
<comment type="subunit">
    <text evidence="43">Homooligomerizes at cell surface. Interacts with SEC14L1; may regulate SLC5A7.</text>
</comment>
<evidence type="ECO:0000256" key="12">
    <source>
        <dbReference type="ARBA" id="ARBA00022475"/>
    </source>
</evidence>
<dbReference type="InterPro" id="IPR001245">
    <property type="entry name" value="Ser-Thr/Tyr_kinase_cat_dom"/>
</dbReference>
<keyword evidence="20 47" id="KW-0547">Nucleotide-binding</keyword>
<evidence type="ECO:0000256" key="50">
    <source>
        <dbReference type="SAM" id="Phobius"/>
    </source>
</evidence>
<dbReference type="CDD" id="cd11474">
    <property type="entry name" value="SLC5sbd_CHT"/>
    <property type="match status" value="1"/>
</dbReference>
<dbReference type="InterPro" id="IPR036116">
    <property type="entry name" value="FN3_sf"/>
</dbReference>
<keyword evidence="23 49" id="KW-0067">ATP-binding</keyword>
<dbReference type="InterPro" id="IPR000719">
    <property type="entry name" value="Prot_kinase_dom"/>
</dbReference>
<reference evidence="55 56" key="1">
    <citation type="journal article" date="2019" name="Genome Biol. Evol.">
        <title>Whole-Genome Sequencing of the Giant Devil Catfish, Bagarius yarrelli.</title>
        <authorList>
            <person name="Jiang W."/>
            <person name="Lv Y."/>
            <person name="Cheng L."/>
            <person name="Yang K."/>
            <person name="Chao B."/>
            <person name="Wang X."/>
            <person name="Li Y."/>
            <person name="Pan X."/>
            <person name="You X."/>
            <person name="Zhang Y."/>
            <person name="Yang J."/>
            <person name="Li J."/>
            <person name="Zhang X."/>
            <person name="Liu S."/>
            <person name="Sun C."/>
            <person name="Yang J."/>
            <person name="Shi Q."/>
        </authorList>
    </citation>
    <scope>NUCLEOTIDE SEQUENCE [LARGE SCALE GENOMIC DNA]</scope>
    <source>
        <strain evidence="55">JWS20170419001</strain>
        <tissue evidence="55">Muscle</tissue>
    </source>
</reference>
<dbReference type="OrthoDB" id="4062651at2759"/>
<dbReference type="FunFam" id="1.20.1730.10:FF:000008">
    <property type="entry name" value="High affinity choline transporter 1"/>
    <property type="match status" value="1"/>
</dbReference>
<sequence>MVDAYTQQVVLLDTTSVLGELGWMTYPVNGWDAITEMDEQNRPIHTFQVCHVMEPSQNNWLRSSWIARQLAQRIYVELRFTLRDCNSIPWVSGTCKETFNLHYLETDEPHSHFRPSDYAKIDTIAADESFTQTDVGERVLRLNTEVRELGPVRTKGFYLAFQDVGACIALLSVRVYYKKCPSTLRNLAAFPDTVPRVHSSALVEVRGACVLNAEERDTPRLYCSADGDWLVPLGRCVCSVGYEETEGLCLACKVGFYKAFAGNIKCSKCPPHSLGHSEASALCHCENGYYRAGKDPPSTACTRPPSAPRNVVYIINETALFLKWSPPSDMGGRKDVTYSVLCQRCNVEGQTCQSCDSDVRFVPPSVGLTRTSVAVQDLVANANYTFLIEAVNGVSGMGRGARQMANITVSTAQAGPSLVSVVKKDWATQSSIALSWQEAEQPHAAILDYEIKYYEKEQEQLSYSSTRTKVPSTIITGLKPSTAYVFHIRARTATGYSSYSSKFEFTTGDDDSEEASDQGQVLVIVTASVGGFSLLVILTLFLLITGRFVSHSNHCPLIIPLYELPFPGIKTYVDPDTYEDPTQAVHDFAKEIDPSRIRIERVIGAGEFGEVCSGRLRTPGKKEIPVAIKTLKGGYTERQRRDFLREASIMGQFDNPNIIRLEGVKHDGHFTVIQLVGMLRGITSGMMYLSDIGYVHRDLAARNILVDDNLVCKVSDFGLSRVLEDDPEALYTTTGGKIPIRWTAPEAIQYRKFSSASDVWSYGIVMWEVMSYGERPYWEMSNQDVILSIEEGYRLPAPMGCPVALHQLMVHCWQKERSRRPRFHDILSFLDKLIRNPSSLLTLVEDVHSLPESPEELPDYPLFISIGDWLDSIKMSQYKSNFLAAGYTTLDSISSMSIEKRAMGLLDKLAGWLGLKKKEVNVICLGLDNSGKTTIINQLKPSNAQAQDIVPTIGFSIEKFKTSSLSFTVFDMSGQGRYRNLWEHYYKEGQAIIFVIDSSDKLRMVVAKEELDTLLNHPDIKHRRIPILFFANKMDLRDALSSIKVSQLLCLDNIKDKPWHICASNAVQGEGLQEGVDWLQGLLHVIEVFRSAVKMAIHVEGLAAIVIFYLLILGVGIWAAWKNKNSGVEEGADRSETIMVGGRDIGLFVGAFTMTGGYINGTAEYVYLPGFGLAWAQAPFGYAMSLVLGGLFFAKPMRSRGYVTMLDPFQQLYGERMGGLLFIPALMGEIFWSAAILSALGATLSVIVDIDINMSVIISALIAIFYTLVGGVYSVAYTDVVQLFCIFVGLWISVPFALSNPAVSDISLTAVEELYQDPWLGSIESTDKWMWADNFFLLMLGGIPWQVYFQRVLSASSATYAQVLSFLAAFGCIIMAVPSVLIGAIGASTDWNQTTYGPVPPMKKDESEMILPIVLQYLCPPYVSFFGLGAVSAAVMSSADSSILSASSMFARNIYKLAFRQSASDNEIVWVMRITIFVFGALATAMALLTGTVYGLWYLSSDLVYVIIFPQLLSVLFVKGTNTYGSVAGRLHLWPDSAHRWR</sequence>
<dbReference type="InterPro" id="IPR013783">
    <property type="entry name" value="Ig-like_fold"/>
</dbReference>
<accession>A0A556TKX9</accession>
<dbReference type="Gene3D" id="1.10.150.50">
    <property type="entry name" value="Transcription Factor, Ets-1"/>
    <property type="match status" value="1"/>
</dbReference>
<dbReference type="Pfam" id="PF01404">
    <property type="entry name" value="Ephrin_lbd"/>
    <property type="match status" value="1"/>
</dbReference>
<dbReference type="Pfam" id="PF07647">
    <property type="entry name" value="SAM_2"/>
    <property type="match status" value="1"/>
</dbReference>
<dbReference type="FunFam" id="3.30.200.20:FF:000143">
    <property type="entry name" value="Ephrin type-B receptor 6"/>
    <property type="match status" value="1"/>
</dbReference>
<feature type="transmembrane region" description="Helical" evidence="50">
    <location>
        <begin position="1360"/>
        <end position="1385"/>
    </location>
</feature>
<feature type="binding site" evidence="48">
    <location>
        <position position="952"/>
    </location>
    <ligand>
        <name>Mg(2+)</name>
        <dbReference type="ChEBI" id="CHEBI:18420"/>
    </ligand>
</feature>
<evidence type="ECO:0000256" key="29">
    <source>
        <dbReference type="ARBA" id="ARBA00023065"/>
    </source>
</evidence>
<keyword evidence="27 50" id="KW-1133">Transmembrane helix</keyword>
<dbReference type="FunFam" id="2.60.120.260:FF:000001">
    <property type="entry name" value="Ephrin type-A receptor 7"/>
    <property type="match status" value="1"/>
</dbReference>
<evidence type="ECO:0000256" key="41">
    <source>
        <dbReference type="ARBA" id="ARBA00052778"/>
    </source>
</evidence>
<dbReference type="Gene3D" id="3.40.50.300">
    <property type="entry name" value="P-loop containing nucleotide triphosphate hydrolases"/>
    <property type="match status" value="1"/>
</dbReference>
<evidence type="ECO:0000256" key="38">
    <source>
        <dbReference type="ARBA" id="ARBA00023288"/>
    </source>
</evidence>
<evidence type="ECO:0000256" key="28">
    <source>
        <dbReference type="ARBA" id="ARBA00023053"/>
    </source>
</evidence>
<evidence type="ECO:0000256" key="48">
    <source>
        <dbReference type="PIRSR" id="PIRSR606689-2"/>
    </source>
</evidence>
<evidence type="ECO:0000256" key="42">
    <source>
        <dbReference type="ARBA" id="ARBA00056873"/>
    </source>
</evidence>
<evidence type="ECO:0000256" key="49">
    <source>
        <dbReference type="PROSITE-ProRule" id="PRU10141"/>
    </source>
</evidence>
<evidence type="ECO:0000256" key="46">
    <source>
        <dbReference type="ARBA" id="ARBA00083424"/>
    </source>
</evidence>
<dbReference type="PROSITE" id="PS50853">
    <property type="entry name" value="FN3"/>
    <property type="match status" value="2"/>
</dbReference>
<feature type="domain" description="SAM" evidence="52">
    <location>
        <begin position="865"/>
        <end position="899"/>
    </location>
</feature>
<evidence type="ECO:0000256" key="44">
    <source>
        <dbReference type="ARBA" id="ARBA00067128"/>
    </source>
</evidence>
<feature type="binding site" evidence="47">
    <location>
        <begin position="1032"/>
        <end position="1035"/>
    </location>
    <ligand>
        <name>GTP</name>
        <dbReference type="ChEBI" id="CHEBI:37565"/>
    </ligand>
</feature>
<keyword evidence="18" id="KW-0732">Signal</keyword>
<dbReference type="InterPro" id="IPR041839">
    <property type="entry name" value="Arl6"/>
</dbReference>
<dbReference type="SUPFAM" id="SSF57184">
    <property type="entry name" value="Growth factor receptor domain"/>
    <property type="match status" value="1"/>
</dbReference>
<dbReference type="SMART" id="SM00219">
    <property type="entry name" value="TyrKc"/>
    <property type="match status" value="1"/>
</dbReference>
<evidence type="ECO:0000256" key="45">
    <source>
        <dbReference type="ARBA" id="ARBA00078602"/>
    </source>
</evidence>
<evidence type="ECO:0000256" key="11">
    <source>
        <dbReference type="ARBA" id="ARBA00022473"/>
    </source>
</evidence>
<dbReference type="InterPro" id="IPR017441">
    <property type="entry name" value="Protein_kinase_ATP_BS"/>
</dbReference>